<dbReference type="Pfam" id="PF00573">
    <property type="entry name" value="Ribosomal_L4"/>
    <property type="match status" value="1"/>
</dbReference>
<reference evidence="6" key="1">
    <citation type="submission" date="2020-01" db="EMBL/GenBank/DDBJ databases">
        <authorList>
            <consortium name="DOE Joint Genome Institute"/>
            <person name="Haridas S."/>
            <person name="Albert R."/>
            <person name="Binder M."/>
            <person name="Bloem J."/>
            <person name="Labutti K."/>
            <person name="Salamov A."/>
            <person name="Andreopoulos B."/>
            <person name="Baker S.E."/>
            <person name="Barry K."/>
            <person name="Bills G."/>
            <person name="Bluhm B.H."/>
            <person name="Cannon C."/>
            <person name="Castanera R."/>
            <person name="Culley D.E."/>
            <person name="Daum C."/>
            <person name="Ezra D."/>
            <person name="Gonzalez J.B."/>
            <person name="Henrissat B."/>
            <person name="Kuo A."/>
            <person name="Liang C."/>
            <person name="Lipzen A."/>
            <person name="Lutzoni F."/>
            <person name="Magnuson J."/>
            <person name="Mondo S."/>
            <person name="Nolan M."/>
            <person name="Ohm R."/>
            <person name="Pangilinan J."/>
            <person name="Park H.-J."/>
            <person name="Ramirez L."/>
            <person name="Alfaro M."/>
            <person name="Sun H."/>
            <person name="Tritt A."/>
            <person name="Yoshinaga Y."/>
            <person name="Zwiers L.-H."/>
            <person name="Turgeon B.G."/>
            <person name="Goodwin S.B."/>
            <person name="Spatafora J.W."/>
            <person name="Crous P.W."/>
            <person name="Grigoriev I.V."/>
        </authorList>
    </citation>
    <scope>NUCLEOTIDE SEQUENCE</scope>
    <source>
        <strain evidence="6">P77</strain>
    </source>
</reference>
<evidence type="ECO:0000256" key="1">
    <source>
        <dbReference type="ARBA" id="ARBA00010528"/>
    </source>
</evidence>
<feature type="compositionally biased region" description="Basic and acidic residues" evidence="5">
    <location>
        <begin position="528"/>
        <end position="557"/>
    </location>
</feature>
<evidence type="ECO:0000256" key="5">
    <source>
        <dbReference type="SAM" id="MobiDB-lite"/>
    </source>
</evidence>
<gene>
    <name evidence="6" type="ORF">BDW02DRAFT_567922</name>
</gene>
<dbReference type="PANTHER" id="PTHR10746:SF6">
    <property type="entry name" value="LARGE RIBOSOMAL SUBUNIT PROTEIN UL4M"/>
    <property type="match status" value="1"/>
</dbReference>
<dbReference type="SUPFAM" id="SSF52166">
    <property type="entry name" value="Ribosomal protein L4"/>
    <property type="match status" value="1"/>
</dbReference>
<dbReference type="GO" id="GO:0003735">
    <property type="term" value="F:structural constituent of ribosome"/>
    <property type="evidence" value="ECO:0007669"/>
    <property type="project" value="InterPro"/>
</dbReference>
<protein>
    <recommendedName>
        <fullName evidence="4">Large ribosomal subunit protein uL4m</fullName>
    </recommendedName>
</protein>
<dbReference type="OrthoDB" id="275876at2759"/>
<evidence type="ECO:0000256" key="2">
    <source>
        <dbReference type="ARBA" id="ARBA00022980"/>
    </source>
</evidence>
<evidence type="ECO:0000256" key="4">
    <source>
        <dbReference type="ARBA" id="ARBA00040565"/>
    </source>
</evidence>
<organism evidence="6 7">
    <name type="scientific">Decorospora gaudefroyi</name>
    <dbReference type="NCBI Taxonomy" id="184978"/>
    <lineage>
        <taxon>Eukaryota</taxon>
        <taxon>Fungi</taxon>
        <taxon>Dikarya</taxon>
        <taxon>Ascomycota</taxon>
        <taxon>Pezizomycotina</taxon>
        <taxon>Dothideomycetes</taxon>
        <taxon>Pleosporomycetidae</taxon>
        <taxon>Pleosporales</taxon>
        <taxon>Pleosporineae</taxon>
        <taxon>Pleosporaceae</taxon>
        <taxon>Decorospora</taxon>
    </lineage>
</organism>
<accession>A0A6A5KC77</accession>
<comment type="similarity">
    <text evidence="1">Belongs to the universal ribosomal protein uL4 family.</text>
</comment>
<feature type="region of interest" description="Disordered" evidence="5">
    <location>
        <begin position="130"/>
        <end position="153"/>
    </location>
</feature>
<keyword evidence="3" id="KW-0687">Ribonucleoprotein</keyword>
<dbReference type="PANTHER" id="PTHR10746">
    <property type="entry name" value="50S RIBOSOMAL PROTEIN L4"/>
    <property type="match status" value="1"/>
</dbReference>
<dbReference type="GO" id="GO:0006412">
    <property type="term" value="P:translation"/>
    <property type="evidence" value="ECO:0007669"/>
    <property type="project" value="InterPro"/>
</dbReference>
<dbReference type="GO" id="GO:1990904">
    <property type="term" value="C:ribonucleoprotein complex"/>
    <property type="evidence" value="ECO:0007669"/>
    <property type="project" value="UniProtKB-KW"/>
</dbReference>
<dbReference type="AlphaFoldDB" id="A0A6A5KC77"/>
<evidence type="ECO:0000313" key="6">
    <source>
        <dbReference type="EMBL" id="KAF1835595.1"/>
    </source>
</evidence>
<dbReference type="NCBIfam" id="TIGR03953">
    <property type="entry name" value="rplD_bact"/>
    <property type="match status" value="1"/>
</dbReference>
<dbReference type="InterPro" id="IPR013005">
    <property type="entry name" value="Ribosomal_uL4-like"/>
</dbReference>
<dbReference type="Proteomes" id="UP000800040">
    <property type="component" value="Unassembled WGS sequence"/>
</dbReference>
<dbReference type="EMBL" id="ML975285">
    <property type="protein sequence ID" value="KAF1835595.1"/>
    <property type="molecule type" value="Genomic_DNA"/>
</dbReference>
<keyword evidence="7" id="KW-1185">Reference proteome</keyword>
<dbReference type="GO" id="GO:0005840">
    <property type="term" value="C:ribosome"/>
    <property type="evidence" value="ECO:0007669"/>
    <property type="project" value="UniProtKB-KW"/>
</dbReference>
<dbReference type="Gene3D" id="3.40.1370.10">
    <property type="match status" value="1"/>
</dbReference>
<evidence type="ECO:0000313" key="7">
    <source>
        <dbReference type="Proteomes" id="UP000800040"/>
    </source>
</evidence>
<dbReference type="FunFam" id="3.40.1370.10:FF:000016">
    <property type="entry name" value="60S ribosomal protein L4, mitochondrial"/>
    <property type="match status" value="1"/>
</dbReference>
<evidence type="ECO:0000256" key="3">
    <source>
        <dbReference type="ARBA" id="ARBA00023274"/>
    </source>
</evidence>
<sequence length="569" mass="64197">MRGVSQQLSRVSIRQGSLCCRCTKHLLTPSTRSVSTSAPSNATVASIKLTAPGYVPVKPLEEQTVLATIHRFPSLEPLRFDVYPANHLYLPTRRDILHRAVIYEGDKTRLGTASTKTRHEIHGSARKIRPQKGSGRARLGDKKSPMLRGGGVAFGPKPRDFATGLPTKVYDLAMRTALSYRFRKGELIIVDNAMEIESPSTKLLEDIFKHHEKLRGKGRSRLVTLEERPLLGQALRGMDRGEQTITWDEVDVKDLLELSRIIIERDALHNILLSHETDLTHKALQPWHKSLIRSSRSIDLESTAGWEEFRKISTIDFEEKDTTKQSLIRAEAYESAATTRYAYARSLPEGPTRTELTVSAYDLLADAMELQFAEKTGFPFANHLETKDADAFPRVQALTYQLNVKSQLSQKISEVMEREDQESLIAIQELDVQRLQVQYDATLLAAQIHEHREGARRINGEEDEAEEQLGLAAIERGTLDTTEEKLLEARLELAALMVRLHRRKGDLVKQQEAEEAFMLCKEAVDAKRAEREAQEASHEEGAEDGMDKLDRTIEIEVPKQGSVKNESRL</sequence>
<keyword evidence="2 6" id="KW-0689">Ribosomal protein</keyword>
<feature type="region of interest" description="Disordered" evidence="5">
    <location>
        <begin position="528"/>
        <end position="569"/>
    </location>
</feature>
<name>A0A6A5KC77_9PLEO</name>
<dbReference type="InterPro" id="IPR002136">
    <property type="entry name" value="Ribosomal_uL4"/>
</dbReference>
<proteinExistence type="inferred from homology"/>
<dbReference type="InterPro" id="IPR023574">
    <property type="entry name" value="Ribosomal_uL4_dom_sf"/>
</dbReference>